<dbReference type="InterPro" id="IPR006143">
    <property type="entry name" value="RND_pump_MFP"/>
</dbReference>
<dbReference type="GO" id="GO:0046677">
    <property type="term" value="P:response to antibiotic"/>
    <property type="evidence" value="ECO:0007669"/>
    <property type="project" value="TreeGrafter"/>
</dbReference>
<accession>A0A1Q2MAK4</accession>
<dbReference type="PANTHER" id="PTHR30158:SF10">
    <property type="entry name" value="CATION EFFLUX PUMP"/>
    <property type="match status" value="1"/>
</dbReference>
<evidence type="ECO:0000259" key="6">
    <source>
        <dbReference type="Pfam" id="PF25944"/>
    </source>
</evidence>
<dbReference type="SUPFAM" id="SSF111369">
    <property type="entry name" value="HlyD-like secretion proteins"/>
    <property type="match status" value="1"/>
</dbReference>
<feature type="domain" description="Multidrug resistance protein MdtA-like barrel-sandwich hybrid" evidence="5">
    <location>
        <begin position="74"/>
        <end position="215"/>
    </location>
</feature>
<sequence length="391" mass="42777">MNFKKIISWLIVLAILIGAGYGGYRYWQKRQAAIAAMAQQNQSSGPIPMPVAGAKFMDVTDTLSFTGTTEAVNVYEVQARVEGYLQGIHFTDGDLVEKGQLLFTIEPDIYRALRDEAAAMLKSGKAELLRAKFDLERIEKAVKSGAVSRQDLTSAKAAYDKADAMVMGYKAALAKAELNLSYTEIRSPISGRIGDSPVDVGNLVGPGDRTLLAVVRQIEPVNVFFHVSESLLKGDFLKRLQGKQGFEPQEFNVGLPNENEFPFKGAVNFVDNTVDTRTGTIYVRGEVANKSQQLLPGMFVQVQMPIGHRKDAVVIAAKAINSDLGGKFVLIVNDENTLERRDVKLGDSMGKMRVINEGLDGSEQFIVGGFHMARPGMQIQPMPVENNNTAD</sequence>
<dbReference type="Pfam" id="PF25876">
    <property type="entry name" value="HH_MFP_RND"/>
    <property type="match status" value="1"/>
</dbReference>
<dbReference type="Proteomes" id="UP000188181">
    <property type="component" value="Chromosome"/>
</dbReference>
<keyword evidence="3" id="KW-0472">Membrane</keyword>
<dbReference type="Gene3D" id="2.40.420.20">
    <property type="match status" value="1"/>
</dbReference>
<dbReference type="Gene3D" id="1.10.287.470">
    <property type="entry name" value="Helix hairpin bin"/>
    <property type="match status" value="1"/>
</dbReference>
<keyword evidence="3" id="KW-0812">Transmembrane</keyword>
<evidence type="ECO:0000313" key="9">
    <source>
        <dbReference type="Proteomes" id="UP000188181"/>
    </source>
</evidence>
<dbReference type="Pfam" id="PF25944">
    <property type="entry name" value="Beta-barrel_RND"/>
    <property type="match status" value="1"/>
</dbReference>
<feature type="transmembrane region" description="Helical" evidence="3">
    <location>
        <begin position="6"/>
        <end position="24"/>
    </location>
</feature>
<dbReference type="Gene3D" id="2.40.30.170">
    <property type="match status" value="1"/>
</dbReference>
<dbReference type="KEGG" id="pbas:SMSP2_00019"/>
<dbReference type="NCBIfam" id="TIGR01730">
    <property type="entry name" value="RND_mfp"/>
    <property type="match status" value="1"/>
</dbReference>
<dbReference type="RefSeq" id="WP_146682003.1">
    <property type="nucleotide sequence ID" value="NZ_CP019646.1"/>
</dbReference>
<feature type="domain" description="Multidrug resistance protein MdtA-like alpha-helical hairpin" evidence="4">
    <location>
        <begin position="115"/>
        <end position="183"/>
    </location>
</feature>
<feature type="domain" description="Multidrug resistance protein MdtA-like beta-barrel" evidence="6">
    <location>
        <begin position="220"/>
        <end position="306"/>
    </location>
</feature>
<protein>
    <submittedName>
        <fullName evidence="8">Multidrug transporter MdtA</fullName>
    </submittedName>
</protein>
<evidence type="ECO:0000313" key="8">
    <source>
        <dbReference type="EMBL" id="AQQ69689.1"/>
    </source>
</evidence>
<evidence type="ECO:0000259" key="5">
    <source>
        <dbReference type="Pfam" id="PF25917"/>
    </source>
</evidence>
<dbReference type="OrthoDB" id="9816569at2"/>
<dbReference type="GO" id="GO:0022857">
    <property type="term" value="F:transmembrane transporter activity"/>
    <property type="evidence" value="ECO:0007669"/>
    <property type="project" value="InterPro"/>
</dbReference>
<dbReference type="InterPro" id="IPR058624">
    <property type="entry name" value="MdtA-like_HH"/>
</dbReference>
<dbReference type="EMBL" id="CP019646">
    <property type="protein sequence ID" value="AQQ69689.1"/>
    <property type="molecule type" value="Genomic_DNA"/>
</dbReference>
<dbReference type="InterPro" id="IPR058626">
    <property type="entry name" value="MdtA-like_b-barrel"/>
</dbReference>
<dbReference type="InterPro" id="IPR058627">
    <property type="entry name" value="MdtA-like_C"/>
</dbReference>
<dbReference type="AlphaFoldDB" id="A0A1Q2MAK4"/>
<comment type="subcellular location">
    <subcellularLocation>
        <location evidence="1">Cell envelope</location>
    </subcellularLocation>
</comment>
<organism evidence="8 9">
    <name type="scientific">Limihaloglobus sulfuriphilus</name>
    <dbReference type="NCBI Taxonomy" id="1851148"/>
    <lineage>
        <taxon>Bacteria</taxon>
        <taxon>Pseudomonadati</taxon>
        <taxon>Planctomycetota</taxon>
        <taxon>Phycisphaerae</taxon>
        <taxon>Sedimentisphaerales</taxon>
        <taxon>Sedimentisphaeraceae</taxon>
        <taxon>Limihaloglobus</taxon>
    </lineage>
</organism>
<dbReference type="FunFam" id="2.40.420.20:FF:000001">
    <property type="entry name" value="Efflux RND transporter periplasmic adaptor subunit"/>
    <property type="match status" value="1"/>
</dbReference>
<comment type="similarity">
    <text evidence="2">Belongs to the membrane fusion protein (MFP) (TC 8.A.1) family.</text>
</comment>
<dbReference type="Pfam" id="PF25917">
    <property type="entry name" value="BSH_RND"/>
    <property type="match status" value="1"/>
</dbReference>
<dbReference type="Pfam" id="PF25967">
    <property type="entry name" value="RND-MFP_C"/>
    <property type="match status" value="1"/>
</dbReference>
<keyword evidence="9" id="KW-1185">Reference proteome</keyword>
<dbReference type="Gene3D" id="2.40.50.100">
    <property type="match status" value="1"/>
</dbReference>
<dbReference type="STRING" id="1851148.SMSP2_00019"/>
<proteinExistence type="inferred from homology"/>
<dbReference type="InterPro" id="IPR058625">
    <property type="entry name" value="MdtA-like_BSH"/>
</dbReference>
<evidence type="ECO:0000256" key="3">
    <source>
        <dbReference type="SAM" id="Phobius"/>
    </source>
</evidence>
<dbReference type="GO" id="GO:0005886">
    <property type="term" value="C:plasma membrane"/>
    <property type="evidence" value="ECO:0007669"/>
    <property type="project" value="TreeGrafter"/>
</dbReference>
<name>A0A1Q2MAK4_9BACT</name>
<feature type="domain" description="Multidrug resistance protein MdtA-like C-terminal permuted SH3" evidence="7">
    <location>
        <begin position="311"/>
        <end position="370"/>
    </location>
</feature>
<gene>
    <name evidence="8" type="primary">mdtA_1</name>
    <name evidence="8" type="ORF">SMSP2_00019</name>
</gene>
<keyword evidence="3" id="KW-1133">Transmembrane helix</keyword>
<evidence type="ECO:0000259" key="7">
    <source>
        <dbReference type="Pfam" id="PF25967"/>
    </source>
</evidence>
<reference evidence="9" key="1">
    <citation type="submission" date="2017-02" db="EMBL/GenBank/DDBJ databases">
        <title>Comparative genomics and description of representatives of a novel lineage of planctomycetes thriving in anoxic sediments.</title>
        <authorList>
            <person name="Spring S."/>
            <person name="Bunk B."/>
            <person name="Sproer C."/>
        </authorList>
    </citation>
    <scope>NUCLEOTIDE SEQUENCE [LARGE SCALE GENOMIC DNA]</scope>
    <source>
        <strain evidence="9">SM-Chi-D1</strain>
    </source>
</reference>
<evidence type="ECO:0000256" key="2">
    <source>
        <dbReference type="ARBA" id="ARBA00009477"/>
    </source>
</evidence>
<evidence type="ECO:0000259" key="4">
    <source>
        <dbReference type="Pfam" id="PF25876"/>
    </source>
</evidence>
<dbReference type="PANTHER" id="PTHR30158">
    <property type="entry name" value="ACRA/E-RELATED COMPONENT OF DRUG EFFLUX TRANSPORTER"/>
    <property type="match status" value="1"/>
</dbReference>
<evidence type="ECO:0000256" key="1">
    <source>
        <dbReference type="ARBA" id="ARBA00004196"/>
    </source>
</evidence>
<dbReference type="GO" id="GO:0030313">
    <property type="term" value="C:cell envelope"/>
    <property type="evidence" value="ECO:0007669"/>
    <property type="project" value="UniProtKB-SubCell"/>
</dbReference>